<dbReference type="Gene3D" id="1.10.10.920">
    <property type="match status" value="1"/>
</dbReference>
<evidence type="ECO:0000256" key="2">
    <source>
        <dbReference type="ARBA" id="ARBA00004785"/>
    </source>
</evidence>
<dbReference type="InterPro" id="IPR007197">
    <property type="entry name" value="rSAM"/>
</dbReference>
<dbReference type="SFLD" id="SFLDG01065">
    <property type="entry name" value="anaerobic_coproporphyrinogen-I"/>
    <property type="match status" value="1"/>
</dbReference>
<comment type="similarity">
    <text evidence="3 15">Belongs to the anaerobic coproporphyrinogen-III oxidase family.</text>
</comment>
<evidence type="ECO:0000256" key="6">
    <source>
        <dbReference type="ARBA" id="ARBA00022490"/>
    </source>
</evidence>
<evidence type="ECO:0000256" key="11">
    <source>
        <dbReference type="ARBA" id="ARBA00023014"/>
    </source>
</evidence>
<sequence length="456" mass="51598">MSTDLLAKYNVPTPRYTSYPPANYFHEQFGAEDFREAVTASNEKDPRHISFYVHIPFCPRLCYYCGCNSYAMEKRSVVDAYVEALKTEIKTILPLLDKSRKIAQIHYGGGTPTAIPLHYLKEINELFLSSFRCIDEPEIAIECHPGYLNEKHWLQLVEAGFNRCSIGIQDFNEEVLRTANRKGSLLPPARIFELLREQGVSINLDFIYGLPGQTAAGFEETIRQAASLRPDRLVTFSYAHVPWVNKDMLKLEKAGLPEAEEKSNMYRRAAVSLSERGYVPVGLDHFVQPDDSLHVALQNGLLHRNFQGYCTRATTGQVYAFGVTAISQLAAAYSQNIRGVQEYIDKASQGELPVMRGYVLNEQEQLAREVITTFMCNNRLNWKELSLHIGMPVDEIMDRLAFDRHKLEEMADDGLITYSPEEIAITESGTLFIRNVAAVFDPLMRGGSEKSFSKPV</sequence>
<evidence type="ECO:0000256" key="9">
    <source>
        <dbReference type="ARBA" id="ARBA00023002"/>
    </source>
</evidence>
<dbReference type="PANTHER" id="PTHR13932">
    <property type="entry name" value="COPROPORPHYRINIGEN III OXIDASE"/>
    <property type="match status" value="1"/>
</dbReference>
<evidence type="ECO:0000256" key="16">
    <source>
        <dbReference type="PIRSR" id="PIRSR000167-1"/>
    </source>
</evidence>
<feature type="binding site" evidence="16">
    <location>
        <position position="205"/>
    </location>
    <ligand>
        <name>S-adenosyl-L-methionine</name>
        <dbReference type="ChEBI" id="CHEBI:59789"/>
        <label>2</label>
    </ligand>
</feature>
<evidence type="ECO:0000256" key="17">
    <source>
        <dbReference type="PIRSR" id="PIRSR000167-2"/>
    </source>
</evidence>
<evidence type="ECO:0000256" key="1">
    <source>
        <dbReference type="ARBA" id="ARBA00004496"/>
    </source>
</evidence>
<feature type="binding site" evidence="17">
    <location>
        <position position="58"/>
    </location>
    <ligand>
        <name>[4Fe-4S] cluster</name>
        <dbReference type="ChEBI" id="CHEBI:49883"/>
        <note>4Fe-4S-S-AdoMet</note>
    </ligand>
</feature>
<feature type="binding site" evidence="16">
    <location>
        <position position="169"/>
    </location>
    <ligand>
        <name>S-adenosyl-L-methionine</name>
        <dbReference type="ChEBI" id="CHEBI:59789"/>
        <label>2</label>
    </ligand>
</feature>
<dbReference type="SFLD" id="SFLDS00029">
    <property type="entry name" value="Radical_SAM"/>
    <property type="match status" value="1"/>
</dbReference>
<dbReference type="InterPro" id="IPR004558">
    <property type="entry name" value="Coprogen_oxidase_HemN"/>
</dbReference>
<feature type="binding site" evidence="16">
    <location>
        <begin position="64"/>
        <end position="66"/>
    </location>
    <ligand>
        <name>S-adenosyl-L-methionine</name>
        <dbReference type="ChEBI" id="CHEBI:59789"/>
        <label>2</label>
    </ligand>
</feature>
<evidence type="ECO:0000256" key="10">
    <source>
        <dbReference type="ARBA" id="ARBA00023004"/>
    </source>
</evidence>
<dbReference type="GO" id="GO:0006782">
    <property type="term" value="P:protoporphyrinogen IX biosynthetic process"/>
    <property type="evidence" value="ECO:0007669"/>
    <property type="project" value="UniProtKB-UniPathway"/>
</dbReference>
<keyword evidence="11 15" id="KW-0411">Iron-sulfur</keyword>
<dbReference type="InterPro" id="IPR034505">
    <property type="entry name" value="Coproporphyrinogen-III_oxidase"/>
</dbReference>
<keyword evidence="5 15" id="KW-0004">4Fe-4S</keyword>
<feature type="binding site" evidence="16">
    <location>
        <position position="142"/>
    </location>
    <ligand>
        <name>S-adenosyl-L-methionine</name>
        <dbReference type="ChEBI" id="CHEBI:59789"/>
        <label>1</label>
    </ligand>
</feature>
<evidence type="ECO:0000256" key="5">
    <source>
        <dbReference type="ARBA" id="ARBA00022485"/>
    </source>
</evidence>
<feature type="binding site" evidence="16">
    <location>
        <begin position="110"/>
        <end position="111"/>
    </location>
    <ligand>
        <name>S-adenosyl-L-methionine</name>
        <dbReference type="ChEBI" id="CHEBI:59789"/>
        <label>2</label>
    </ligand>
</feature>
<dbReference type="AlphaFoldDB" id="A0A069D6B5"/>
<keyword evidence="20" id="KW-1185">Reference proteome</keyword>
<protein>
    <recommendedName>
        <fullName evidence="15">Coproporphyrinogen-III oxidase</fullName>
        <ecNumber evidence="15">1.3.98.3</ecNumber>
    </recommendedName>
</protein>
<dbReference type="InterPro" id="IPR023404">
    <property type="entry name" value="rSAM_horseshoe"/>
</dbReference>
<feature type="binding site" evidence="16">
    <location>
        <position position="181"/>
    </location>
    <ligand>
        <name>S-adenosyl-L-methionine</name>
        <dbReference type="ChEBI" id="CHEBI:59789"/>
        <label>2</label>
    </ligand>
</feature>
<dbReference type="InterPro" id="IPR058240">
    <property type="entry name" value="rSAM_sf"/>
</dbReference>
<name>A0A069D6B5_9BACE</name>
<dbReference type="SFLD" id="SFLDG01082">
    <property type="entry name" value="B12-binding_domain_containing"/>
    <property type="match status" value="1"/>
</dbReference>
<dbReference type="GO" id="GO:0051989">
    <property type="term" value="F:coproporphyrinogen dehydrogenase activity"/>
    <property type="evidence" value="ECO:0007669"/>
    <property type="project" value="UniProtKB-EC"/>
</dbReference>
<evidence type="ECO:0000313" key="20">
    <source>
        <dbReference type="Proteomes" id="UP000027601"/>
    </source>
</evidence>
<dbReference type="PROSITE" id="PS51918">
    <property type="entry name" value="RADICAL_SAM"/>
    <property type="match status" value="1"/>
</dbReference>
<evidence type="ECO:0000256" key="8">
    <source>
        <dbReference type="ARBA" id="ARBA00022723"/>
    </source>
</evidence>
<feature type="binding site" evidence="17">
    <location>
        <position position="65"/>
    </location>
    <ligand>
        <name>[4Fe-4S] cluster</name>
        <dbReference type="ChEBI" id="CHEBI:49883"/>
        <note>4Fe-4S-S-AdoMet</note>
    </ligand>
</feature>
<comment type="subunit">
    <text evidence="4">Monomer.</text>
</comment>
<keyword evidence="10 15" id="KW-0408">Iron</keyword>
<reference evidence="19 20" key="1">
    <citation type="journal article" date="2015" name="Microbes Environ.">
        <title>Distribution and evolution of nitrogen fixation genes in the phylum bacteroidetes.</title>
        <authorList>
            <person name="Inoue J."/>
            <person name="Oshima K."/>
            <person name="Suda W."/>
            <person name="Sakamoto M."/>
            <person name="Iino T."/>
            <person name="Noda S."/>
            <person name="Hongoh Y."/>
            <person name="Hattori M."/>
            <person name="Ohkuma M."/>
        </authorList>
    </citation>
    <scope>NUCLEOTIDE SEQUENCE [LARGE SCALE GENOMIC DNA]</scope>
    <source>
        <strain evidence="19 20">JCM 15093</strain>
    </source>
</reference>
<evidence type="ECO:0000256" key="4">
    <source>
        <dbReference type="ARBA" id="ARBA00011245"/>
    </source>
</evidence>
<comment type="function">
    <text evidence="13">Involved in the heme biosynthesis. Catalyzes the anaerobic oxidative decarboxylation of propionate groups of rings A and B of coproporphyrinogen III to yield the vinyl groups in protoporphyrinogen IX.</text>
</comment>
<dbReference type="PANTHER" id="PTHR13932:SF6">
    <property type="entry name" value="OXYGEN-INDEPENDENT COPROPORPHYRINOGEN III OXIDASE"/>
    <property type="match status" value="1"/>
</dbReference>
<dbReference type="EC" id="1.3.98.3" evidence="15"/>
<dbReference type="NCBIfam" id="TIGR00538">
    <property type="entry name" value="hemN"/>
    <property type="match status" value="1"/>
</dbReference>
<feature type="binding site" evidence="16">
    <location>
        <position position="326"/>
    </location>
    <ligand>
        <name>S-adenosyl-L-methionine</name>
        <dbReference type="ChEBI" id="CHEBI:59789"/>
        <label>1</label>
    </ligand>
</feature>
<comment type="cofactor">
    <cofactor evidence="15 17">
        <name>[4Fe-4S] cluster</name>
        <dbReference type="ChEBI" id="CHEBI:49883"/>
    </cofactor>
    <text evidence="15 17">Binds 1 [4Fe-4S] cluster. The cluster is coordinated with 3 cysteines and an exchangeable S-adenosyl-L-methionine.</text>
</comment>
<dbReference type="GO" id="GO:0046872">
    <property type="term" value="F:metal ion binding"/>
    <property type="evidence" value="ECO:0007669"/>
    <property type="project" value="UniProtKB-KW"/>
</dbReference>
<dbReference type="OrthoDB" id="9808022at2"/>
<evidence type="ECO:0000256" key="13">
    <source>
        <dbReference type="ARBA" id="ARBA00024295"/>
    </source>
</evidence>
<dbReference type="Gene3D" id="3.80.30.20">
    <property type="entry name" value="tm_1862 like domain"/>
    <property type="match status" value="1"/>
</dbReference>
<dbReference type="STRING" id="1121097.GCA_000428125_02829"/>
<evidence type="ECO:0000256" key="15">
    <source>
        <dbReference type="PIRNR" id="PIRNR000167"/>
    </source>
</evidence>
<dbReference type="InterPro" id="IPR006638">
    <property type="entry name" value="Elp3/MiaA/NifB-like_rSAM"/>
</dbReference>
<dbReference type="Pfam" id="PF04055">
    <property type="entry name" value="Radical_SAM"/>
    <property type="match status" value="1"/>
</dbReference>
<evidence type="ECO:0000259" key="18">
    <source>
        <dbReference type="PROSITE" id="PS51918"/>
    </source>
</evidence>
<dbReference type="UniPathway" id="UPA00251">
    <property type="reaction ID" value="UER00323"/>
</dbReference>
<keyword evidence="7 15" id="KW-0949">S-adenosyl-L-methionine</keyword>
<comment type="catalytic activity">
    <reaction evidence="14 15">
        <text>coproporphyrinogen III + 2 S-adenosyl-L-methionine = protoporphyrinogen IX + 2 5'-deoxyadenosine + 2 L-methionine + 2 CO2</text>
        <dbReference type="Rhea" id="RHEA:15425"/>
        <dbReference type="ChEBI" id="CHEBI:16526"/>
        <dbReference type="ChEBI" id="CHEBI:17319"/>
        <dbReference type="ChEBI" id="CHEBI:57307"/>
        <dbReference type="ChEBI" id="CHEBI:57309"/>
        <dbReference type="ChEBI" id="CHEBI:57844"/>
        <dbReference type="ChEBI" id="CHEBI:59789"/>
        <dbReference type="EC" id="1.3.98.3"/>
    </reaction>
</comment>
<feature type="binding site" evidence="16">
    <location>
        <position position="52"/>
    </location>
    <ligand>
        <name>S-adenosyl-L-methionine</name>
        <dbReference type="ChEBI" id="CHEBI:59789"/>
        <label>1</label>
    </ligand>
</feature>
<dbReference type="PIRSF" id="PIRSF000167">
    <property type="entry name" value="HemN"/>
    <property type="match status" value="1"/>
</dbReference>
<comment type="subcellular location">
    <subcellularLocation>
        <location evidence="1 15">Cytoplasm</location>
    </subcellularLocation>
</comment>
<evidence type="ECO:0000256" key="7">
    <source>
        <dbReference type="ARBA" id="ARBA00022691"/>
    </source>
</evidence>
<dbReference type="eggNOG" id="COG0635">
    <property type="taxonomic scope" value="Bacteria"/>
</dbReference>
<comment type="pathway">
    <text evidence="2 15">Porphyrin-containing compound metabolism; protoporphyrin-IX biosynthesis; protoporphyrinogen-IX from coproporphyrinogen-III (AdoMet route): step 1/1.</text>
</comment>
<feature type="domain" description="Radical SAM core" evidence="18">
    <location>
        <begin position="43"/>
        <end position="267"/>
    </location>
</feature>
<dbReference type="GO" id="GO:0004109">
    <property type="term" value="F:coproporphyrinogen oxidase activity"/>
    <property type="evidence" value="ECO:0007669"/>
    <property type="project" value="InterPro"/>
</dbReference>
<evidence type="ECO:0000313" key="19">
    <source>
        <dbReference type="EMBL" id="GAK37846.1"/>
    </source>
</evidence>
<keyword evidence="12 15" id="KW-0627">Porphyrin biosynthesis</keyword>
<dbReference type="GO" id="GO:0051539">
    <property type="term" value="F:4 iron, 4 sulfur cluster binding"/>
    <property type="evidence" value="ECO:0007669"/>
    <property type="project" value="UniProtKB-KW"/>
</dbReference>
<keyword evidence="8 15" id="KW-0479">Metal-binding</keyword>
<dbReference type="Proteomes" id="UP000027601">
    <property type="component" value="Unassembled WGS sequence"/>
</dbReference>
<feature type="binding site" evidence="17">
    <location>
        <position position="62"/>
    </location>
    <ligand>
        <name>[4Fe-4S] cluster</name>
        <dbReference type="ChEBI" id="CHEBI:49883"/>
        <note>4Fe-4S-S-AdoMet</note>
    </ligand>
</feature>
<evidence type="ECO:0000256" key="3">
    <source>
        <dbReference type="ARBA" id="ARBA00005493"/>
    </source>
</evidence>
<comment type="caution">
    <text evidence="19">The sequence shown here is derived from an EMBL/GenBank/DDBJ whole genome shotgun (WGS) entry which is preliminary data.</text>
</comment>
<gene>
    <name evidence="19" type="ORF">JCM15093_3130</name>
</gene>
<feature type="binding site" evidence="16">
    <location>
        <position position="109"/>
    </location>
    <ligand>
        <name>S-adenosyl-L-methionine</name>
        <dbReference type="ChEBI" id="CHEBI:59789"/>
        <label>1</label>
    </ligand>
</feature>
<dbReference type="SMART" id="SM00729">
    <property type="entry name" value="Elp3"/>
    <property type="match status" value="1"/>
</dbReference>
<keyword evidence="6 15" id="KW-0963">Cytoplasm</keyword>
<dbReference type="CDD" id="cd01335">
    <property type="entry name" value="Radical_SAM"/>
    <property type="match status" value="1"/>
</dbReference>
<proteinExistence type="inferred from homology"/>
<accession>A0A069D6B5</accession>
<dbReference type="GO" id="GO:0005737">
    <property type="term" value="C:cytoplasm"/>
    <property type="evidence" value="ECO:0007669"/>
    <property type="project" value="UniProtKB-SubCell"/>
</dbReference>
<feature type="binding site" evidence="16">
    <location>
        <position position="239"/>
    </location>
    <ligand>
        <name>S-adenosyl-L-methionine</name>
        <dbReference type="ChEBI" id="CHEBI:59789"/>
        <label>2</label>
    </ligand>
</feature>
<organism evidence="19 20">
    <name type="scientific">Bacteroides graminisolvens DSM 19988 = JCM 15093</name>
    <dbReference type="NCBI Taxonomy" id="1121097"/>
    <lineage>
        <taxon>Bacteria</taxon>
        <taxon>Pseudomonadati</taxon>
        <taxon>Bacteroidota</taxon>
        <taxon>Bacteroidia</taxon>
        <taxon>Bacteroidales</taxon>
        <taxon>Bacteroidaceae</taxon>
        <taxon>Bacteroides</taxon>
    </lineage>
</organism>
<dbReference type="RefSeq" id="WP_024997421.1">
    <property type="nucleotide sequence ID" value="NZ_ATZI01000018.1"/>
</dbReference>
<keyword evidence="9 15" id="KW-0560">Oxidoreductase</keyword>
<dbReference type="SUPFAM" id="SSF102114">
    <property type="entry name" value="Radical SAM enzymes"/>
    <property type="match status" value="1"/>
</dbReference>
<evidence type="ECO:0000256" key="12">
    <source>
        <dbReference type="ARBA" id="ARBA00023244"/>
    </source>
</evidence>
<evidence type="ECO:0000256" key="14">
    <source>
        <dbReference type="ARBA" id="ARBA00048321"/>
    </source>
</evidence>
<dbReference type="EMBL" id="BAJS01000030">
    <property type="protein sequence ID" value="GAK37846.1"/>
    <property type="molecule type" value="Genomic_DNA"/>
</dbReference>